<evidence type="ECO:0000259" key="1">
    <source>
        <dbReference type="Pfam" id="PF00293"/>
    </source>
</evidence>
<dbReference type="Proteomes" id="UP001515943">
    <property type="component" value="Unassembled WGS sequence"/>
</dbReference>
<protein>
    <submittedName>
        <fullName evidence="2">NUDIX hydrolase</fullName>
    </submittedName>
</protein>
<dbReference type="InterPro" id="IPR000086">
    <property type="entry name" value="NUDIX_hydrolase_dom"/>
</dbReference>
<dbReference type="RefSeq" id="WP_167976383.1">
    <property type="nucleotide sequence ID" value="NZ_VSRL01000092.1"/>
</dbReference>
<name>A0ABX1FL42_9PSEU</name>
<gene>
    <name evidence="2" type="ORF">FXN61_24000</name>
</gene>
<sequence length="188" mass="20616">MPGGYVDIDESLAAARRRELSEELGLNRAPSRLIAVDWAPVTMTKQGSGARPRKDHDMSEEATIVMLLAQGPEVTPVWREIRGSRDLTFEPTLAVEEYPSSILPQVGEHIVIEKPVRVEGPVHAQVAAVIHHWTMGTGPVAFVILRGYDANAPIRVCNTTPPNSLQQTKSLDELTAALERVAMHLGDR</sequence>
<dbReference type="Pfam" id="PF00293">
    <property type="entry name" value="NUDIX"/>
    <property type="match status" value="1"/>
</dbReference>
<keyword evidence="2" id="KW-0378">Hydrolase</keyword>
<dbReference type="Gene3D" id="3.90.79.10">
    <property type="entry name" value="Nucleoside Triphosphate Pyrophosphohydrolase"/>
    <property type="match status" value="1"/>
</dbReference>
<dbReference type="GO" id="GO:0016787">
    <property type="term" value="F:hydrolase activity"/>
    <property type="evidence" value="ECO:0007669"/>
    <property type="project" value="UniProtKB-KW"/>
</dbReference>
<keyword evidence="3" id="KW-1185">Reference proteome</keyword>
<organism evidence="2 3">
    <name type="scientific">Lentzea indica</name>
    <dbReference type="NCBI Taxonomy" id="2604800"/>
    <lineage>
        <taxon>Bacteria</taxon>
        <taxon>Bacillati</taxon>
        <taxon>Actinomycetota</taxon>
        <taxon>Actinomycetes</taxon>
        <taxon>Pseudonocardiales</taxon>
        <taxon>Pseudonocardiaceae</taxon>
        <taxon>Lentzea</taxon>
    </lineage>
</organism>
<accession>A0ABX1FL42</accession>
<reference evidence="2 3" key="1">
    <citation type="submission" date="2019-08" db="EMBL/GenBank/DDBJ databases">
        <title>Lentzea from Indian Himalayas.</title>
        <authorList>
            <person name="Mandal S."/>
            <person name="Mallick Gupta A."/>
            <person name="Maiti P.K."/>
            <person name="Sarkar J."/>
            <person name="Mandal S."/>
        </authorList>
    </citation>
    <scope>NUCLEOTIDE SEQUENCE [LARGE SCALE GENOMIC DNA]</scope>
    <source>
        <strain evidence="2 3">PSKA42</strain>
    </source>
</reference>
<feature type="domain" description="Nudix hydrolase" evidence="1">
    <location>
        <begin position="1"/>
        <end position="45"/>
    </location>
</feature>
<comment type="caution">
    <text evidence="2">The sequence shown here is derived from an EMBL/GenBank/DDBJ whole genome shotgun (WGS) entry which is preliminary data.</text>
</comment>
<dbReference type="InterPro" id="IPR015797">
    <property type="entry name" value="NUDIX_hydrolase-like_dom_sf"/>
</dbReference>
<dbReference type="EMBL" id="VSRL01000092">
    <property type="protein sequence ID" value="NKE59706.1"/>
    <property type="molecule type" value="Genomic_DNA"/>
</dbReference>
<evidence type="ECO:0000313" key="3">
    <source>
        <dbReference type="Proteomes" id="UP001515943"/>
    </source>
</evidence>
<evidence type="ECO:0000313" key="2">
    <source>
        <dbReference type="EMBL" id="NKE59706.1"/>
    </source>
</evidence>
<dbReference type="SUPFAM" id="SSF55811">
    <property type="entry name" value="Nudix"/>
    <property type="match status" value="1"/>
</dbReference>
<proteinExistence type="predicted"/>